<gene>
    <name evidence="4" type="ORF">B0T24DRAFT_632595</name>
</gene>
<evidence type="ECO:0000256" key="2">
    <source>
        <dbReference type="SAM" id="MobiDB-lite"/>
    </source>
</evidence>
<evidence type="ECO:0000256" key="1">
    <source>
        <dbReference type="ARBA" id="ARBA00022737"/>
    </source>
</evidence>
<dbReference type="PANTHER" id="PTHR10039:SF15">
    <property type="entry name" value="NACHT DOMAIN-CONTAINING PROTEIN"/>
    <property type="match status" value="1"/>
</dbReference>
<protein>
    <recommendedName>
        <fullName evidence="3">Nephrocystin 3-like N-terminal domain-containing protein</fullName>
    </recommendedName>
</protein>
<dbReference type="AlphaFoldDB" id="A0AAE0K4I7"/>
<organism evidence="4 5">
    <name type="scientific">Lasiosphaeria ovina</name>
    <dbReference type="NCBI Taxonomy" id="92902"/>
    <lineage>
        <taxon>Eukaryota</taxon>
        <taxon>Fungi</taxon>
        <taxon>Dikarya</taxon>
        <taxon>Ascomycota</taxon>
        <taxon>Pezizomycotina</taxon>
        <taxon>Sordariomycetes</taxon>
        <taxon>Sordariomycetidae</taxon>
        <taxon>Sordariales</taxon>
        <taxon>Lasiosphaeriaceae</taxon>
        <taxon>Lasiosphaeria</taxon>
    </lineage>
</organism>
<evidence type="ECO:0000313" key="4">
    <source>
        <dbReference type="EMBL" id="KAK3369442.1"/>
    </source>
</evidence>
<comment type="caution">
    <text evidence="4">The sequence shown here is derived from an EMBL/GenBank/DDBJ whole genome shotgun (WGS) entry which is preliminary data.</text>
</comment>
<evidence type="ECO:0000259" key="3">
    <source>
        <dbReference type="Pfam" id="PF24883"/>
    </source>
</evidence>
<feature type="domain" description="Nephrocystin 3-like N-terminal" evidence="3">
    <location>
        <begin position="389"/>
        <end position="424"/>
    </location>
</feature>
<accession>A0AAE0K4I7</accession>
<reference evidence="4" key="2">
    <citation type="submission" date="2023-06" db="EMBL/GenBank/DDBJ databases">
        <authorList>
            <consortium name="Lawrence Berkeley National Laboratory"/>
            <person name="Haridas S."/>
            <person name="Hensen N."/>
            <person name="Bonometti L."/>
            <person name="Westerberg I."/>
            <person name="Brannstrom I.O."/>
            <person name="Guillou S."/>
            <person name="Cros-Aarteil S."/>
            <person name="Calhoun S."/>
            <person name="Kuo A."/>
            <person name="Mondo S."/>
            <person name="Pangilinan J."/>
            <person name="Riley R."/>
            <person name="Labutti K."/>
            <person name="Andreopoulos B."/>
            <person name="Lipzen A."/>
            <person name="Chen C."/>
            <person name="Yanf M."/>
            <person name="Daum C."/>
            <person name="Ng V."/>
            <person name="Clum A."/>
            <person name="Steindorff A."/>
            <person name="Ohm R."/>
            <person name="Martin F."/>
            <person name="Silar P."/>
            <person name="Natvig D."/>
            <person name="Lalanne C."/>
            <person name="Gautier V."/>
            <person name="Ament-Velasquez S.L."/>
            <person name="Kruys A."/>
            <person name="Hutchinson M.I."/>
            <person name="Powell A.J."/>
            <person name="Barry K."/>
            <person name="Miller A.N."/>
            <person name="Grigoriev I.V."/>
            <person name="Debuchy R."/>
            <person name="Gladieux P."/>
            <person name="Thoren M.H."/>
            <person name="Johannesson H."/>
        </authorList>
    </citation>
    <scope>NUCLEOTIDE SEQUENCE</scope>
    <source>
        <strain evidence="4">CBS 958.72</strain>
    </source>
</reference>
<keyword evidence="5" id="KW-1185">Reference proteome</keyword>
<dbReference type="PANTHER" id="PTHR10039">
    <property type="entry name" value="AMELOGENIN"/>
    <property type="match status" value="1"/>
</dbReference>
<feature type="region of interest" description="Disordered" evidence="2">
    <location>
        <begin position="14"/>
        <end position="126"/>
    </location>
</feature>
<sequence>MSCIKATFCLRRTKPTADRGAPTTPPGQTSLTLASTGNQHAVPTTDHSLNPGDTATPVPGDGQETAPPVPDDRQETPLPVPASGHKDPPPIPDDDQETPFPIPRDNQETPFPVPAGGREEPPPAMPTALRDLWEEAKGKLDEKDQLRLSKISDQLAKARHPSSQPNPAGSSSTDDIDAVISKARNMRDEKRNAWQPYIDKIVDAAVRFKQLGDAAMKLDRSGYGALAWSVVSFGLEIAKNAKDAHSIILTSSDTIAQLRSRYTEYESLYRSEVTDSKFEDRIVDVYKALFLYMMAVNDYLQQSGWSRSAHATVSADDRDVSAKKKEVERVGKEVDKYISHIVQEKYAKRRVEEIVERIDAREQLEILDWISKMPYGSNHITVKEARTQDTCDWLLQCEEFGEWSNGSSVILWLQGSPGAGKTFLWPG</sequence>
<keyword evidence="1" id="KW-0677">Repeat</keyword>
<evidence type="ECO:0000313" key="5">
    <source>
        <dbReference type="Proteomes" id="UP001287356"/>
    </source>
</evidence>
<dbReference type="InterPro" id="IPR056884">
    <property type="entry name" value="NPHP3-like_N"/>
</dbReference>
<reference evidence="4" key="1">
    <citation type="journal article" date="2023" name="Mol. Phylogenet. Evol.">
        <title>Genome-scale phylogeny and comparative genomics of the fungal order Sordariales.</title>
        <authorList>
            <person name="Hensen N."/>
            <person name="Bonometti L."/>
            <person name="Westerberg I."/>
            <person name="Brannstrom I.O."/>
            <person name="Guillou S."/>
            <person name="Cros-Aarteil S."/>
            <person name="Calhoun S."/>
            <person name="Haridas S."/>
            <person name="Kuo A."/>
            <person name="Mondo S."/>
            <person name="Pangilinan J."/>
            <person name="Riley R."/>
            <person name="LaButti K."/>
            <person name="Andreopoulos B."/>
            <person name="Lipzen A."/>
            <person name="Chen C."/>
            <person name="Yan M."/>
            <person name="Daum C."/>
            <person name="Ng V."/>
            <person name="Clum A."/>
            <person name="Steindorff A."/>
            <person name="Ohm R.A."/>
            <person name="Martin F."/>
            <person name="Silar P."/>
            <person name="Natvig D.O."/>
            <person name="Lalanne C."/>
            <person name="Gautier V."/>
            <person name="Ament-Velasquez S.L."/>
            <person name="Kruys A."/>
            <person name="Hutchinson M.I."/>
            <person name="Powell A.J."/>
            <person name="Barry K."/>
            <person name="Miller A.N."/>
            <person name="Grigoriev I.V."/>
            <person name="Debuchy R."/>
            <person name="Gladieux P."/>
            <person name="Hiltunen Thoren M."/>
            <person name="Johannesson H."/>
        </authorList>
    </citation>
    <scope>NUCLEOTIDE SEQUENCE</scope>
    <source>
        <strain evidence="4">CBS 958.72</strain>
    </source>
</reference>
<dbReference type="EMBL" id="JAULSN010000006">
    <property type="protein sequence ID" value="KAK3369442.1"/>
    <property type="molecule type" value="Genomic_DNA"/>
</dbReference>
<dbReference type="Proteomes" id="UP001287356">
    <property type="component" value="Unassembled WGS sequence"/>
</dbReference>
<name>A0AAE0K4I7_9PEZI</name>
<feature type="compositionally biased region" description="Polar residues" evidence="2">
    <location>
        <begin position="26"/>
        <end position="53"/>
    </location>
</feature>
<proteinExistence type="predicted"/>
<feature type="compositionally biased region" description="Polar residues" evidence="2">
    <location>
        <begin position="161"/>
        <end position="173"/>
    </location>
</feature>
<feature type="region of interest" description="Disordered" evidence="2">
    <location>
        <begin position="155"/>
        <end position="176"/>
    </location>
</feature>
<dbReference type="Pfam" id="PF24883">
    <property type="entry name" value="NPHP3_N"/>
    <property type="match status" value="1"/>
</dbReference>